<gene>
    <name evidence="2" type="ORF">I553_7222</name>
</gene>
<dbReference type="AlphaFoldDB" id="X7Z624"/>
<protein>
    <submittedName>
        <fullName evidence="2">Uncharacterized protein</fullName>
    </submittedName>
</protein>
<sequence length="47" mass="4833">MRRSPGRPGGWRVIGRVLDGPAGCSSTGWSGADTRAGKHSTVVKVAP</sequence>
<feature type="region of interest" description="Disordered" evidence="1">
    <location>
        <begin position="22"/>
        <end position="47"/>
    </location>
</feature>
<evidence type="ECO:0000256" key="1">
    <source>
        <dbReference type="SAM" id="MobiDB-lite"/>
    </source>
</evidence>
<dbReference type="EMBL" id="JAOB01000081">
    <property type="protein sequence ID" value="EUA14100.1"/>
    <property type="molecule type" value="Genomic_DNA"/>
</dbReference>
<organism evidence="2">
    <name type="scientific">Mycobacterium xenopi 4042</name>
    <dbReference type="NCBI Taxonomy" id="1299334"/>
    <lineage>
        <taxon>Bacteria</taxon>
        <taxon>Bacillati</taxon>
        <taxon>Actinomycetota</taxon>
        <taxon>Actinomycetes</taxon>
        <taxon>Mycobacteriales</taxon>
        <taxon>Mycobacteriaceae</taxon>
        <taxon>Mycobacterium</taxon>
    </lineage>
</organism>
<reference evidence="2" key="1">
    <citation type="submission" date="2014-01" db="EMBL/GenBank/DDBJ databases">
        <authorList>
            <person name="Brown-Elliot B."/>
            <person name="Wallace R."/>
            <person name="Lenaerts A."/>
            <person name="Ordway D."/>
            <person name="DeGroote M.A."/>
            <person name="Parker T."/>
            <person name="Sizemore C."/>
            <person name="Tallon L.J."/>
            <person name="Sadzewicz L.K."/>
            <person name="Sengamalay N."/>
            <person name="Fraser C.M."/>
            <person name="Hine E."/>
            <person name="Shefchek K.A."/>
            <person name="Das S.P."/>
            <person name="Tettelin H."/>
        </authorList>
    </citation>
    <scope>NUCLEOTIDE SEQUENCE [LARGE SCALE GENOMIC DNA]</scope>
    <source>
        <strain evidence="2">4042</strain>
    </source>
</reference>
<comment type="caution">
    <text evidence="2">The sequence shown here is derived from an EMBL/GenBank/DDBJ whole genome shotgun (WGS) entry which is preliminary data.</text>
</comment>
<name>X7Z624_MYCXE</name>
<proteinExistence type="predicted"/>
<accession>X7Z624</accession>
<evidence type="ECO:0000313" key="2">
    <source>
        <dbReference type="EMBL" id="EUA14100.1"/>
    </source>
</evidence>